<gene>
    <name evidence="5" type="ORF">G5B40_17410</name>
</gene>
<dbReference type="Pfam" id="PF12840">
    <property type="entry name" value="HTH_20"/>
    <property type="match status" value="1"/>
</dbReference>
<dbReference type="SMART" id="SM00418">
    <property type="entry name" value="HTH_ARSR"/>
    <property type="match status" value="1"/>
</dbReference>
<dbReference type="InterPro" id="IPR051011">
    <property type="entry name" value="Metal_resp_trans_reg"/>
</dbReference>
<dbReference type="NCBIfam" id="NF033788">
    <property type="entry name" value="HTH_metalloreg"/>
    <property type="match status" value="1"/>
</dbReference>
<keyword evidence="2" id="KW-0238">DNA-binding</keyword>
<evidence type="ECO:0000256" key="3">
    <source>
        <dbReference type="ARBA" id="ARBA00023163"/>
    </source>
</evidence>
<dbReference type="InterPro" id="IPR011991">
    <property type="entry name" value="ArsR-like_HTH"/>
</dbReference>
<accession>A0A7L5C006</accession>
<feature type="domain" description="HTH arsR-type" evidence="4">
    <location>
        <begin position="10"/>
        <end position="109"/>
    </location>
</feature>
<dbReference type="InterPro" id="IPR036390">
    <property type="entry name" value="WH_DNA-bd_sf"/>
</dbReference>
<keyword evidence="1" id="KW-0805">Transcription regulation</keyword>
<name>A0A7L5C006_9RHOB</name>
<proteinExistence type="predicted"/>
<dbReference type="KEGG" id="hdh:G5B40_17410"/>
<dbReference type="InterPro" id="IPR036388">
    <property type="entry name" value="WH-like_DNA-bd_sf"/>
</dbReference>
<evidence type="ECO:0000256" key="1">
    <source>
        <dbReference type="ARBA" id="ARBA00023015"/>
    </source>
</evidence>
<dbReference type="PANTHER" id="PTHR43132">
    <property type="entry name" value="ARSENICAL RESISTANCE OPERON REPRESSOR ARSR-RELATED"/>
    <property type="match status" value="1"/>
</dbReference>
<dbReference type="Proteomes" id="UP000503336">
    <property type="component" value="Chromosome"/>
</dbReference>
<organism evidence="5 6">
    <name type="scientific">Pikeienuella piscinae</name>
    <dbReference type="NCBI Taxonomy" id="2748098"/>
    <lineage>
        <taxon>Bacteria</taxon>
        <taxon>Pseudomonadati</taxon>
        <taxon>Pseudomonadota</taxon>
        <taxon>Alphaproteobacteria</taxon>
        <taxon>Rhodobacterales</taxon>
        <taxon>Paracoccaceae</taxon>
        <taxon>Pikeienuella</taxon>
    </lineage>
</organism>
<sequence>MTHANHLPDMDSLPLDPEEASAGFAALGSEARLAVLRHLVRAGPDGMNVGALRDATGAPASTLSHHLRFLTQTGLLEQERQGRQIICRADFERIRALAGYLTRECCADADAARIEEDQTS</sequence>
<dbReference type="PROSITE" id="PS50987">
    <property type="entry name" value="HTH_ARSR_2"/>
    <property type="match status" value="1"/>
</dbReference>
<dbReference type="GO" id="GO:0003677">
    <property type="term" value="F:DNA binding"/>
    <property type="evidence" value="ECO:0007669"/>
    <property type="project" value="UniProtKB-KW"/>
</dbReference>
<protein>
    <submittedName>
        <fullName evidence="5">Helix-turn-helix transcriptional regulator</fullName>
    </submittedName>
</protein>
<dbReference type="AlphaFoldDB" id="A0A7L5C006"/>
<dbReference type="InterPro" id="IPR001845">
    <property type="entry name" value="HTH_ArsR_DNA-bd_dom"/>
</dbReference>
<dbReference type="PANTHER" id="PTHR43132:SF2">
    <property type="entry name" value="ARSENICAL RESISTANCE OPERON REPRESSOR ARSR-RELATED"/>
    <property type="match status" value="1"/>
</dbReference>
<evidence type="ECO:0000313" key="6">
    <source>
        <dbReference type="Proteomes" id="UP000503336"/>
    </source>
</evidence>
<dbReference type="SUPFAM" id="SSF46785">
    <property type="entry name" value="Winged helix' DNA-binding domain"/>
    <property type="match status" value="1"/>
</dbReference>
<dbReference type="PRINTS" id="PR00778">
    <property type="entry name" value="HTHARSR"/>
</dbReference>
<evidence type="ECO:0000313" key="5">
    <source>
        <dbReference type="EMBL" id="QIE57061.1"/>
    </source>
</evidence>
<evidence type="ECO:0000256" key="2">
    <source>
        <dbReference type="ARBA" id="ARBA00023125"/>
    </source>
</evidence>
<dbReference type="EMBL" id="CP049056">
    <property type="protein sequence ID" value="QIE57061.1"/>
    <property type="molecule type" value="Genomic_DNA"/>
</dbReference>
<reference evidence="5 6" key="1">
    <citation type="submission" date="2020-02" db="EMBL/GenBank/DDBJ databases">
        <title>complete genome sequence of Rhodobacteraceae bacterium.</title>
        <authorList>
            <person name="Park J."/>
            <person name="Kim Y.-S."/>
            <person name="Kim K.-H."/>
        </authorList>
    </citation>
    <scope>NUCLEOTIDE SEQUENCE [LARGE SCALE GENOMIC DNA]</scope>
    <source>
        <strain evidence="5 6">RR4-56</strain>
    </source>
</reference>
<dbReference type="GO" id="GO:0003700">
    <property type="term" value="F:DNA-binding transcription factor activity"/>
    <property type="evidence" value="ECO:0007669"/>
    <property type="project" value="InterPro"/>
</dbReference>
<keyword evidence="6" id="KW-1185">Reference proteome</keyword>
<keyword evidence="3" id="KW-0804">Transcription</keyword>
<dbReference type="CDD" id="cd00090">
    <property type="entry name" value="HTH_ARSR"/>
    <property type="match status" value="1"/>
</dbReference>
<evidence type="ECO:0000259" key="4">
    <source>
        <dbReference type="PROSITE" id="PS50987"/>
    </source>
</evidence>
<dbReference type="Gene3D" id="1.10.10.10">
    <property type="entry name" value="Winged helix-like DNA-binding domain superfamily/Winged helix DNA-binding domain"/>
    <property type="match status" value="1"/>
</dbReference>